<dbReference type="InterPro" id="IPR027417">
    <property type="entry name" value="P-loop_NTPase"/>
</dbReference>
<dbReference type="InterPro" id="IPR011990">
    <property type="entry name" value="TPR-like_helical_dom_sf"/>
</dbReference>
<dbReference type="GO" id="GO:0005737">
    <property type="term" value="C:cytoplasm"/>
    <property type="evidence" value="ECO:0007669"/>
    <property type="project" value="TreeGrafter"/>
</dbReference>
<dbReference type="Gene3D" id="3.40.50.300">
    <property type="entry name" value="P-loop containing nucleotide triphosphate hydrolases"/>
    <property type="match status" value="1"/>
</dbReference>
<dbReference type="Gene3D" id="1.25.40.10">
    <property type="entry name" value="Tetratricopeptide repeat domain"/>
    <property type="match status" value="2"/>
</dbReference>
<dbReference type="GO" id="GO:0005524">
    <property type="term" value="F:ATP binding"/>
    <property type="evidence" value="ECO:0007669"/>
    <property type="project" value="UniProtKB-KW"/>
</dbReference>
<feature type="domain" description="HTH luxR-type" evidence="3">
    <location>
        <begin position="807"/>
        <end position="871"/>
    </location>
</feature>
<organism evidence="4 5">
    <name type="scientific">Micromonospora lupini str. Lupac 08</name>
    <dbReference type="NCBI Taxonomy" id="1150864"/>
    <lineage>
        <taxon>Bacteria</taxon>
        <taxon>Bacillati</taxon>
        <taxon>Actinomycetota</taxon>
        <taxon>Actinomycetes</taxon>
        <taxon>Micromonosporales</taxon>
        <taxon>Micromonosporaceae</taxon>
        <taxon>Micromonospora</taxon>
    </lineage>
</organism>
<keyword evidence="2" id="KW-0067">ATP-binding</keyword>
<dbReference type="PROSITE" id="PS50043">
    <property type="entry name" value="HTH_LUXR_2"/>
    <property type="match status" value="1"/>
</dbReference>
<dbReference type="EMBL" id="CAIE01000017">
    <property type="protein sequence ID" value="CCH17203.1"/>
    <property type="molecule type" value="Genomic_DNA"/>
</dbReference>
<dbReference type="AlphaFoldDB" id="I0L056"/>
<evidence type="ECO:0000259" key="3">
    <source>
        <dbReference type="PROSITE" id="PS50043"/>
    </source>
</evidence>
<dbReference type="SUPFAM" id="SSF52540">
    <property type="entry name" value="P-loop containing nucleoside triphosphate hydrolases"/>
    <property type="match status" value="1"/>
</dbReference>
<dbReference type="InterPro" id="IPR000792">
    <property type="entry name" value="Tscrpt_reg_LuxR_C"/>
</dbReference>
<keyword evidence="5" id="KW-1185">Reference proteome</keyword>
<protein>
    <submittedName>
        <fullName evidence="4">ATP-dependent transcriptional regulator,MalT-like, LuxR family</fullName>
    </submittedName>
</protein>
<dbReference type="Proteomes" id="UP000003448">
    <property type="component" value="Unassembled WGS sequence"/>
</dbReference>
<dbReference type="RefSeq" id="WP_007457690.1">
    <property type="nucleotide sequence ID" value="NZ_HF570108.1"/>
</dbReference>
<reference evidence="5" key="1">
    <citation type="journal article" date="2012" name="J. Bacteriol.">
        <title>Genome Sequence of Micromonospora lupini Lupac 08, Isolated from Root Nodules of Lupinus angustifolius.</title>
        <authorList>
            <person name="Alonso-Vega P."/>
            <person name="Normand P."/>
            <person name="Bacigalupe R."/>
            <person name="Pujic P."/>
            <person name="Lajus A."/>
            <person name="Vallenet D."/>
            <person name="Carro L."/>
            <person name="Coll P."/>
            <person name="Trujillo M.E."/>
        </authorList>
    </citation>
    <scope>NUCLEOTIDE SEQUENCE [LARGE SCALE GENOMIC DNA]</scope>
    <source>
        <strain evidence="5">Lupac 08</strain>
    </source>
</reference>
<dbReference type="PANTHER" id="PTHR16305">
    <property type="entry name" value="TESTICULAR SOLUBLE ADENYLYL CYCLASE"/>
    <property type="match status" value="1"/>
</dbReference>
<proteinExistence type="predicted"/>
<dbReference type="SUPFAM" id="SSF48452">
    <property type="entry name" value="TPR-like"/>
    <property type="match status" value="1"/>
</dbReference>
<evidence type="ECO:0000313" key="4">
    <source>
        <dbReference type="EMBL" id="CCH17203.1"/>
    </source>
</evidence>
<dbReference type="OrthoDB" id="3197423at2"/>
<dbReference type="SMART" id="SM00421">
    <property type="entry name" value="HTH_LUXR"/>
    <property type="match status" value="1"/>
</dbReference>
<dbReference type="GO" id="GO:0003677">
    <property type="term" value="F:DNA binding"/>
    <property type="evidence" value="ECO:0007669"/>
    <property type="project" value="InterPro"/>
</dbReference>
<sequence>MSGRGEWTLVGRDDELKTIEDVVSARAPGLVLVGDAGVGKTRLLREALARAAEDGVECHWVSATGAARSIPFGAVSHLIPAPSRPRADPMSLVVTVERDFARRSAGRPVMIGIDDAHLLDDPSAGLLHQLAVHGLAVAVATVRAGEPLSDALTSLWTGSGRRLEVRPLPATAVDHLLDEAAPGPLDALSRRRLRQLADGNPLLLRELLADALDTGGLRESRGVWRWRGTASGSPRLAELVSARQRALEPAARQVLEVVACGEPLSLALLERFVDPAAIEAAERSGMVVAERSGARTALRMAHPLYGEALRASMPASRSRTVFGQLADVLASMPLRRRDDALVAGVWQLRSGSVRHPGIALAAARQAIDRFDIDLAERLARTAYDAGQGWEAQWLLARVLQYQARSQEAFDMLPPAPPPGSKRLAIWAITRAGLLYWGLDRIDEAHETLRMVPSGSPGHDLTEATRSWVLFYDGRCEAALAVGQAVLARADTGVRAASWATMGAASAAGMLGRLDLAAELAQRGRAVLAAEPEHLPWNEAQVGLGLCYARYAAGELAGAVELADEGYRAAVASDARGMVAVWAGFRGIIAKSQGRLDGAEANLREAVALVEENDQYHLVRTYWAELAGVRALAGDLPGARRWLAAADARERTANRIFHPWVELNRAWVQVAEGDLTAAIRTARHAADLARGSEQPTIEAVALYECARLGAPEPVRERLTALADLLGGFASTLASAADGLLRDDGSTLEAAVDDLVARGHTLLAAEALGAAARAYARRGRPRLAVAQRAATLAQACQGVRTPLLAATAPGAEQATLTRRERDVALLAVALSSRSIADRLGLSVNTVNNNLARVFTKLGVRNRRELAVVLGQERPDVRGTGHRERSSLDSR</sequence>
<dbReference type="eggNOG" id="COG2909">
    <property type="taxonomic scope" value="Bacteria"/>
</dbReference>
<keyword evidence="1" id="KW-0547">Nucleotide-binding</keyword>
<dbReference type="PANTHER" id="PTHR16305:SF28">
    <property type="entry name" value="GUANYLATE CYCLASE DOMAIN-CONTAINING PROTEIN"/>
    <property type="match status" value="1"/>
</dbReference>
<evidence type="ECO:0000256" key="1">
    <source>
        <dbReference type="ARBA" id="ARBA00022741"/>
    </source>
</evidence>
<dbReference type="InterPro" id="IPR036388">
    <property type="entry name" value="WH-like_DNA-bd_sf"/>
</dbReference>
<dbReference type="STRING" id="1150864.MILUP08_42123"/>
<dbReference type="SUPFAM" id="SSF46894">
    <property type="entry name" value="C-terminal effector domain of the bipartite response regulators"/>
    <property type="match status" value="1"/>
</dbReference>
<accession>I0L056</accession>
<evidence type="ECO:0000313" key="5">
    <source>
        <dbReference type="Proteomes" id="UP000003448"/>
    </source>
</evidence>
<comment type="caution">
    <text evidence="4">The sequence shown here is derived from an EMBL/GenBank/DDBJ whole genome shotgun (WGS) entry which is preliminary data.</text>
</comment>
<dbReference type="Gene3D" id="1.10.10.10">
    <property type="entry name" value="Winged helix-like DNA-binding domain superfamily/Winged helix DNA-binding domain"/>
    <property type="match status" value="1"/>
</dbReference>
<dbReference type="InterPro" id="IPR041664">
    <property type="entry name" value="AAA_16"/>
</dbReference>
<dbReference type="GO" id="GO:0006355">
    <property type="term" value="P:regulation of DNA-templated transcription"/>
    <property type="evidence" value="ECO:0007669"/>
    <property type="project" value="InterPro"/>
</dbReference>
<gene>
    <name evidence="4" type="ORF">MILUP08_42123</name>
</gene>
<dbReference type="GO" id="GO:0004016">
    <property type="term" value="F:adenylate cyclase activity"/>
    <property type="evidence" value="ECO:0007669"/>
    <property type="project" value="TreeGrafter"/>
</dbReference>
<dbReference type="Pfam" id="PF00196">
    <property type="entry name" value="GerE"/>
    <property type="match status" value="1"/>
</dbReference>
<dbReference type="InterPro" id="IPR016032">
    <property type="entry name" value="Sig_transdc_resp-reg_C-effctor"/>
</dbReference>
<evidence type="ECO:0000256" key="2">
    <source>
        <dbReference type="ARBA" id="ARBA00022840"/>
    </source>
</evidence>
<dbReference type="CDD" id="cd06170">
    <property type="entry name" value="LuxR_C_like"/>
    <property type="match status" value="1"/>
</dbReference>
<name>I0L056_9ACTN</name>
<dbReference type="Pfam" id="PF13191">
    <property type="entry name" value="AAA_16"/>
    <property type="match status" value="1"/>
</dbReference>